<evidence type="ECO:0000313" key="1">
    <source>
        <dbReference type="EMBL" id="PNI34049.1"/>
    </source>
</evidence>
<dbReference type="Proteomes" id="UP000236370">
    <property type="component" value="Unassembled WGS sequence"/>
</dbReference>
<organism evidence="1 2">
    <name type="scientific">Pan troglodytes</name>
    <name type="common">Chimpanzee</name>
    <dbReference type="NCBI Taxonomy" id="9598"/>
    <lineage>
        <taxon>Eukaryota</taxon>
        <taxon>Metazoa</taxon>
        <taxon>Chordata</taxon>
        <taxon>Craniata</taxon>
        <taxon>Vertebrata</taxon>
        <taxon>Euteleostomi</taxon>
        <taxon>Mammalia</taxon>
        <taxon>Eutheria</taxon>
        <taxon>Euarchontoglires</taxon>
        <taxon>Primates</taxon>
        <taxon>Haplorrhini</taxon>
        <taxon>Catarrhini</taxon>
        <taxon>Hominidae</taxon>
        <taxon>Pan</taxon>
    </lineage>
</organism>
<comment type="caution">
    <text evidence="1">The sequence shown here is derived from an EMBL/GenBank/DDBJ whole genome shotgun (WGS) entry which is preliminary data.</text>
</comment>
<evidence type="ECO:0000313" key="2">
    <source>
        <dbReference type="Proteomes" id="UP000236370"/>
    </source>
</evidence>
<accession>A0A2J8KGA3</accession>
<name>A0A2J8KGA3_PANTR</name>
<sequence>MSLRLQSSSASYGGGFGGGSCQLGGGRGVSTCSTRSPCRTSTTAWLPTWRRCAPWRRPTLTWR</sequence>
<gene>
    <name evidence="1" type="ORF">CK820_G0039036</name>
</gene>
<protein>
    <submittedName>
        <fullName evidence="1">KRT13 isoform 4</fullName>
    </submittedName>
</protein>
<dbReference type="EMBL" id="NBAG03000371">
    <property type="protein sequence ID" value="PNI34049.1"/>
    <property type="molecule type" value="Genomic_DNA"/>
</dbReference>
<proteinExistence type="predicted"/>
<dbReference type="AlphaFoldDB" id="A0A2J8KGA3"/>
<dbReference type="PROSITE" id="PS51257">
    <property type="entry name" value="PROKAR_LIPOPROTEIN"/>
    <property type="match status" value="1"/>
</dbReference>
<reference evidence="1 2" key="1">
    <citation type="submission" date="2017-12" db="EMBL/GenBank/DDBJ databases">
        <title>High-resolution comparative analysis of great ape genomes.</title>
        <authorList>
            <person name="Pollen A."/>
            <person name="Hastie A."/>
            <person name="Hormozdiari F."/>
            <person name="Dougherty M."/>
            <person name="Liu R."/>
            <person name="Chaisson M."/>
            <person name="Hoppe E."/>
            <person name="Hill C."/>
            <person name="Pang A."/>
            <person name="Hillier L."/>
            <person name="Baker C."/>
            <person name="Armstrong J."/>
            <person name="Shendure J."/>
            <person name="Paten B."/>
            <person name="Wilson R."/>
            <person name="Chao H."/>
            <person name="Schneider V."/>
            <person name="Ventura M."/>
            <person name="Kronenberg Z."/>
            <person name="Murali S."/>
            <person name="Gordon D."/>
            <person name="Cantsilieris S."/>
            <person name="Munson K."/>
            <person name="Nelson B."/>
            <person name="Raja A."/>
            <person name="Underwood J."/>
            <person name="Diekhans M."/>
            <person name="Fiddes I."/>
            <person name="Haussler D."/>
            <person name="Eichler E."/>
        </authorList>
    </citation>
    <scope>NUCLEOTIDE SEQUENCE [LARGE SCALE GENOMIC DNA]</scope>
    <source>
        <strain evidence="1">Yerkes chimp pedigree #C0471</strain>
    </source>
</reference>